<reference evidence="2" key="1">
    <citation type="submission" date="2018-05" db="EMBL/GenBank/DDBJ databases">
        <authorList>
            <person name="Lanie J.A."/>
            <person name="Ng W.-L."/>
            <person name="Kazmierczak K.M."/>
            <person name="Andrzejewski T.M."/>
            <person name="Davidsen T.M."/>
            <person name="Wayne K.J."/>
            <person name="Tettelin H."/>
            <person name="Glass J.I."/>
            <person name="Rusch D."/>
            <person name="Podicherti R."/>
            <person name="Tsui H.-C.T."/>
            <person name="Winkler M.E."/>
        </authorList>
    </citation>
    <scope>NUCLEOTIDE SEQUENCE</scope>
</reference>
<dbReference type="InterPro" id="IPR036928">
    <property type="entry name" value="AS_sf"/>
</dbReference>
<proteinExistence type="predicted"/>
<name>A0A381UAD5_9ZZZZ</name>
<dbReference type="PANTHER" id="PTHR11895">
    <property type="entry name" value="TRANSAMIDASE"/>
    <property type="match status" value="1"/>
</dbReference>
<protein>
    <recommendedName>
        <fullName evidence="1">Amidase domain-containing protein</fullName>
    </recommendedName>
</protein>
<dbReference type="Pfam" id="PF01425">
    <property type="entry name" value="Amidase"/>
    <property type="match status" value="1"/>
</dbReference>
<dbReference type="AlphaFoldDB" id="A0A381UAD5"/>
<feature type="domain" description="Amidase" evidence="1">
    <location>
        <begin position="26"/>
        <end position="433"/>
    </location>
</feature>
<evidence type="ECO:0000313" key="2">
    <source>
        <dbReference type="EMBL" id="SVA24701.1"/>
    </source>
</evidence>
<dbReference type="EMBL" id="UINC01005973">
    <property type="protein sequence ID" value="SVA24701.1"/>
    <property type="molecule type" value="Genomic_DNA"/>
</dbReference>
<dbReference type="Gene3D" id="3.90.1300.10">
    <property type="entry name" value="Amidase signature (AS) domain"/>
    <property type="match status" value="1"/>
</dbReference>
<dbReference type="SUPFAM" id="SSF75304">
    <property type="entry name" value="Amidase signature (AS) enzymes"/>
    <property type="match status" value="1"/>
</dbReference>
<dbReference type="GO" id="GO:0003824">
    <property type="term" value="F:catalytic activity"/>
    <property type="evidence" value="ECO:0007669"/>
    <property type="project" value="InterPro"/>
</dbReference>
<accession>A0A381UAD5</accession>
<dbReference type="InterPro" id="IPR000120">
    <property type="entry name" value="Amidase"/>
</dbReference>
<evidence type="ECO:0000259" key="1">
    <source>
        <dbReference type="Pfam" id="PF01425"/>
    </source>
</evidence>
<dbReference type="InterPro" id="IPR023631">
    <property type="entry name" value="Amidase_dom"/>
</dbReference>
<organism evidence="2">
    <name type="scientific">marine metagenome</name>
    <dbReference type="NCBI Taxonomy" id="408172"/>
    <lineage>
        <taxon>unclassified sequences</taxon>
        <taxon>metagenomes</taxon>
        <taxon>ecological metagenomes</taxon>
    </lineage>
</organism>
<dbReference type="PANTHER" id="PTHR11895:SF151">
    <property type="entry name" value="GLUTAMYL-TRNA(GLN) AMIDOTRANSFERASE SUBUNIT A"/>
    <property type="match status" value="1"/>
</dbReference>
<gene>
    <name evidence="2" type="ORF">METZ01_LOCUS77555</name>
</gene>
<sequence>MTDPSDLMISEASQGIEDGVFSPVQLVESCLNRINQVETHLKAWVQVLEEQAIERAEQATREIESRGKKGPLHGIPIGIKDIYYTKGIRTTACSKIRADFIPEYDSTAVAKLKKAGAIILGKTVTTEFAAGDPPVTVNPWNEAHTPGGSSSGSAVAVSSGMCPGAMGSQTGGSILRPASYNGIVGLKPTFGRVSVYGVIPVAWSLDTIGPLVRSVRDAAIILQATAGYDDNDPGSARIPVPNYLAKIGQLDKPPKIGLVKDFFMDNSSLNVRSNTEETLHKLSLAGAGVDIVSLPKSFTKSMAIQWVIMNVESAAYHEEEFRVRADDYSEQLRKRIELGFLTSATSYIQAQRFRRVFRRDLDALAGRWDVLITPSTPTSAPKDLSTTGDPMFQSPWTLAGLPAITIPSGIDSSSGMPLGIQLVASSFAEDRLLAVAHWCEDVLGVRLKPPM</sequence>